<accession>A0AAE9A1M6</accession>
<dbReference type="GO" id="GO:0006508">
    <property type="term" value="P:proteolysis"/>
    <property type="evidence" value="ECO:0007669"/>
    <property type="project" value="UniProtKB-KW"/>
</dbReference>
<sequence>MMVTTMMKILVLAVLLEATSAFVPINPETLTGQALVNYKILVLAVLLEATSAFVPITGQALVNYVNYAQSMFTAEYSNVTEEFKKFRVMDVKYAAPHSPELRASQVNTVLPSIPTYFDARTRWPNCRSIKMIRNQATCGSCWAFGAAEVMSDRICIASMGTKQPIISPTDLLSCCGNFCGYGCKGASPLQAFRWWNKKGVVTGGDYRGSGCKPYPFAPCTALPCTKSETPRCSLNCQPAYSKAYSKDKYFGTPAYIVGMDVAAIQTEIMTNGPVEAAFIVYDDFNHYRSGVYRHVAGKLVGGHAVKIIGWGIQNGAPYWLMANSWGPYWGENGFFKMLRGVDECGIESTIVAGKPDCGCN</sequence>
<keyword evidence="3 8" id="KW-0732">Signal</keyword>
<dbReference type="PROSITE" id="PS00639">
    <property type="entry name" value="THIOL_PROTEASE_HIS"/>
    <property type="match status" value="1"/>
</dbReference>
<feature type="chain" id="PRO_5042130843" description="Peptidase C1A papain C-terminal domain-containing protein" evidence="8">
    <location>
        <begin position="22"/>
        <end position="360"/>
    </location>
</feature>
<evidence type="ECO:0000256" key="7">
    <source>
        <dbReference type="ARBA" id="ARBA00023157"/>
    </source>
</evidence>
<keyword evidence="2" id="KW-0645">Protease</keyword>
<dbReference type="PROSITE" id="PS00139">
    <property type="entry name" value="THIOL_PROTEASE_CYS"/>
    <property type="match status" value="1"/>
</dbReference>
<dbReference type="InterPro" id="IPR013128">
    <property type="entry name" value="Peptidase_C1A"/>
</dbReference>
<proteinExistence type="inferred from homology"/>
<dbReference type="PANTHER" id="PTHR12411">
    <property type="entry name" value="CYSTEINE PROTEASE FAMILY C1-RELATED"/>
    <property type="match status" value="1"/>
</dbReference>
<dbReference type="PRINTS" id="PR00705">
    <property type="entry name" value="PAPAIN"/>
</dbReference>
<dbReference type="InterPro" id="IPR000668">
    <property type="entry name" value="Peptidase_C1A_C"/>
</dbReference>
<dbReference type="Pfam" id="PF00112">
    <property type="entry name" value="Peptidase_C1"/>
    <property type="match status" value="1"/>
</dbReference>
<dbReference type="InterPro" id="IPR000169">
    <property type="entry name" value="Pept_cys_AS"/>
</dbReference>
<feature type="domain" description="Peptidase C1A papain C-terminal" evidence="9">
    <location>
        <begin position="113"/>
        <end position="354"/>
    </location>
</feature>
<evidence type="ECO:0000313" key="11">
    <source>
        <dbReference type="Proteomes" id="UP000827892"/>
    </source>
</evidence>
<reference evidence="10 11" key="1">
    <citation type="submission" date="2022-02" db="EMBL/GenBank/DDBJ databases">
        <title>Chromosome-level reference genomes for two strains of Caenorhabditis briggsae: an improved platform for comparative genomics.</title>
        <authorList>
            <person name="Stevens L."/>
            <person name="Andersen E.C."/>
        </authorList>
    </citation>
    <scope>NUCLEOTIDE SEQUENCE [LARGE SCALE GENOMIC DNA]</scope>
    <source>
        <strain evidence="10">QX1410_ONT</strain>
        <tissue evidence="10">Whole-organism</tissue>
    </source>
</reference>
<dbReference type="InterPro" id="IPR038765">
    <property type="entry name" value="Papain-like_cys_pep_sf"/>
</dbReference>
<dbReference type="Gene3D" id="3.90.70.10">
    <property type="entry name" value="Cysteine proteinases"/>
    <property type="match status" value="1"/>
</dbReference>
<dbReference type="PROSITE" id="PS00640">
    <property type="entry name" value="THIOL_PROTEASE_ASN"/>
    <property type="match status" value="1"/>
</dbReference>
<evidence type="ECO:0000256" key="1">
    <source>
        <dbReference type="ARBA" id="ARBA00008455"/>
    </source>
</evidence>
<comment type="similarity">
    <text evidence="1">Belongs to the peptidase C1 family.</text>
</comment>
<name>A0AAE9A1M6_CAEBR</name>
<dbReference type="SMART" id="SM00645">
    <property type="entry name" value="Pept_C1"/>
    <property type="match status" value="1"/>
</dbReference>
<dbReference type="SUPFAM" id="SSF54001">
    <property type="entry name" value="Cysteine proteinases"/>
    <property type="match status" value="1"/>
</dbReference>
<feature type="signal peptide" evidence="8">
    <location>
        <begin position="1"/>
        <end position="21"/>
    </location>
</feature>
<gene>
    <name evidence="10" type="ORF">L3Y34_006547</name>
</gene>
<evidence type="ECO:0000256" key="4">
    <source>
        <dbReference type="ARBA" id="ARBA00022801"/>
    </source>
</evidence>
<evidence type="ECO:0000256" key="2">
    <source>
        <dbReference type="ARBA" id="ARBA00022670"/>
    </source>
</evidence>
<dbReference type="InterPro" id="IPR025661">
    <property type="entry name" value="Pept_asp_AS"/>
</dbReference>
<keyword evidence="7" id="KW-1015">Disulfide bond</keyword>
<evidence type="ECO:0000313" key="10">
    <source>
        <dbReference type="EMBL" id="ULT86883.1"/>
    </source>
</evidence>
<dbReference type="GO" id="GO:0008234">
    <property type="term" value="F:cysteine-type peptidase activity"/>
    <property type="evidence" value="ECO:0007669"/>
    <property type="project" value="UniProtKB-KW"/>
</dbReference>
<dbReference type="FunFam" id="3.90.70.10:FF:000031">
    <property type="entry name" value="Cathepsin B"/>
    <property type="match status" value="1"/>
</dbReference>
<dbReference type="InterPro" id="IPR025660">
    <property type="entry name" value="Pept_his_AS"/>
</dbReference>
<evidence type="ECO:0000259" key="9">
    <source>
        <dbReference type="SMART" id="SM00645"/>
    </source>
</evidence>
<keyword evidence="4" id="KW-0378">Hydrolase</keyword>
<dbReference type="Proteomes" id="UP000827892">
    <property type="component" value="Chromosome V"/>
</dbReference>
<evidence type="ECO:0000256" key="3">
    <source>
        <dbReference type="ARBA" id="ARBA00022729"/>
    </source>
</evidence>
<organism evidence="10 11">
    <name type="scientific">Caenorhabditis briggsae</name>
    <dbReference type="NCBI Taxonomy" id="6238"/>
    <lineage>
        <taxon>Eukaryota</taxon>
        <taxon>Metazoa</taxon>
        <taxon>Ecdysozoa</taxon>
        <taxon>Nematoda</taxon>
        <taxon>Chromadorea</taxon>
        <taxon>Rhabditida</taxon>
        <taxon>Rhabditina</taxon>
        <taxon>Rhabditomorpha</taxon>
        <taxon>Rhabditoidea</taxon>
        <taxon>Rhabditidae</taxon>
        <taxon>Peloderinae</taxon>
        <taxon>Caenorhabditis</taxon>
    </lineage>
</organism>
<evidence type="ECO:0000256" key="8">
    <source>
        <dbReference type="SAM" id="SignalP"/>
    </source>
</evidence>
<dbReference type="AlphaFoldDB" id="A0AAE9A1M6"/>
<protein>
    <recommendedName>
        <fullName evidence="9">Peptidase C1A papain C-terminal domain-containing protein</fullName>
    </recommendedName>
</protein>
<evidence type="ECO:0000256" key="6">
    <source>
        <dbReference type="ARBA" id="ARBA00023145"/>
    </source>
</evidence>
<dbReference type="CDD" id="cd02620">
    <property type="entry name" value="Peptidase_C1A_CathepsinB"/>
    <property type="match status" value="1"/>
</dbReference>
<keyword evidence="6" id="KW-0865">Zymogen</keyword>
<keyword evidence="5" id="KW-0788">Thiol protease</keyword>
<dbReference type="EMBL" id="CP090895">
    <property type="protein sequence ID" value="ULT86883.1"/>
    <property type="molecule type" value="Genomic_DNA"/>
</dbReference>
<evidence type="ECO:0000256" key="5">
    <source>
        <dbReference type="ARBA" id="ARBA00022807"/>
    </source>
</evidence>